<dbReference type="eggNOG" id="COG1256">
    <property type="taxonomic scope" value="Bacteria"/>
</dbReference>
<dbReference type="Proteomes" id="UP000053784">
    <property type="component" value="Unassembled WGS sequence"/>
</dbReference>
<evidence type="ECO:0000256" key="2">
    <source>
        <dbReference type="ARBA" id="ARBA00004613"/>
    </source>
</evidence>
<dbReference type="EMBL" id="JGVK01000029">
    <property type="protein sequence ID" value="KEY90990.1"/>
    <property type="molecule type" value="Genomic_DNA"/>
</dbReference>
<comment type="subcellular location">
    <subcellularLocation>
        <location evidence="1">Bacterial flagellum</location>
    </subcellularLocation>
    <subcellularLocation>
        <location evidence="2">Secreted</location>
    </subcellularLocation>
</comment>
<comment type="caution">
    <text evidence="11">The sequence shown here is derived from an EMBL/GenBank/DDBJ whole genome shotgun (WGS) entry which is preliminary data.</text>
</comment>
<evidence type="ECO:0000313" key="12">
    <source>
        <dbReference type="Proteomes" id="UP000053784"/>
    </source>
</evidence>
<dbReference type="InterPro" id="IPR002371">
    <property type="entry name" value="FlgK"/>
</dbReference>
<evidence type="ECO:0000259" key="10">
    <source>
        <dbReference type="Pfam" id="PF22638"/>
    </source>
</evidence>
<name>A0A084CMG1_9GAMM</name>
<feature type="coiled-coil region" evidence="7">
    <location>
        <begin position="167"/>
        <end position="194"/>
    </location>
</feature>
<evidence type="ECO:0000256" key="6">
    <source>
        <dbReference type="ARBA" id="ARBA00023143"/>
    </source>
</evidence>
<organism evidence="11 12">
    <name type="scientific">Candidatus Photodesmus blepharonis</name>
    <dbReference type="NCBI Taxonomy" id="1179155"/>
    <lineage>
        <taxon>Bacteria</taxon>
        <taxon>Pseudomonadati</taxon>
        <taxon>Pseudomonadota</taxon>
        <taxon>Gammaproteobacteria</taxon>
        <taxon>Vibrionales</taxon>
        <taxon>Vibrionaceae</taxon>
        <taxon>Candidatus Photodesmus</taxon>
    </lineage>
</organism>
<reference evidence="11 12" key="1">
    <citation type="submission" date="2014-03" db="EMBL/GenBank/DDBJ databases">
        <title>Selection and divergence in the genomes of co-occurring obligate luminous symbionts with specific hosts.</title>
        <authorList>
            <person name="Hendry T.A."/>
            <person name="de Wet J.R."/>
            <person name="Dunlap P.V."/>
        </authorList>
    </citation>
    <scope>NUCLEOTIDE SEQUENCE [LARGE SCALE GENOMIC DNA]</scope>
    <source>
        <strain evidence="11 12">Ppalp.1</strain>
    </source>
</reference>
<proteinExistence type="inferred from homology"/>
<keyword evidence="6" id="KW-0975">Bacterial flagellum</keyword>
<protein>
    <recommendedName>
        <fullName evidence="4">Flagellar hook-associated protein 1</fullName>
    </recommendedName>
</protein>
<keyword evidence="5" id="KW-0964">Secreted</keyword>
<evidence type="ECO:0000256" key="5">
    <source>
        <dbReference type="ARBA" id="ARBA00022525"/>
    </source>
</evidence>
<feature type="domain" description="Flagellar basal-body/hook protein C-terminal" evidence="9">
    <location>
        <begin position="580"/>
        <end position="617"/>
    </location>
</feature>
<dbReference type="GO" id="GO:0005576">
    <property type="term" value="C:extracellular region"/>
    <property type="evidence" value="ECO:0007669"/>
    <property type="project" value="UniProtKB-SubCell"/>
</dbReference>
<gene>
    <name evidence="11" type="primary">flgK</name>
    <name evidence="11" type="ORF">CF67_06003</name>
</gene>
<evidence type="ECO:0000256" key="3">
    <source>
        <dbReference type="ARBA" id="ARBA00009677"/>
    </source>
</evidence>
<keyword evidence="11" id="KW-0966">Cell projection</keyword>
<dbReference type="InterPro" id="IPR053927">
    <property type="entry name" value="FlgK_helical"/>
</dbReference>
<sequence>MVSDLFDIGRQSVLTAQKQLNITGHNISNVNTEGYSRQSVIQASNPPRQHDGEVYSMGVHVEKIRRSWDQFSLNEFNSSVTNFAFNQNMEESFSMLSSIVAENIPDSFNEWFSSIKALADSPNDIGVRKIVLEKAAVIANSLNNLYETIRLQSDIIDKKLNVGVERINQLAYELRDLKRLMMRTSEQNNDVLDQHAKLISDLCRYIKVIITPYKDNKGYNVHIGNGNTLVSGLEVSELKIIDGYPDVNQFRLGMLEGEGTKAVLSKDIDGEIGALLDMRNKYIPQVMDEIGRMSLSFAYELNKLQSQGLDLRGNIGSLIFTDVNSDLAVKSRVVQAGNSSADFSVFIEDINQIKQGEYLIEYVDANYMVTSPNGKQFSVPLVDNFLVFDGIRIEVNNNLEIGEKVLIRPTRHGAAHIQMATNDPMEIAAQSYEGLNTARGKAEFRVMTVGDLREFEIVISKEGNQFVVTDTNGKILLKPQKYPPSSPIAVRGTTFELTAGALSNAKFRVNLVPSEGDNGNLLKMQNLQRDKVLNSEESTILDIYYDLNTDISLKTSIASRLADISRLEKKVSEERIASIAGVNLDEEAANMMKFQQAYMASSRILQTANDTFNAILALR</sequence>
<dbReference type="Pfam" id="PF00460">
    <property type="entry name" value="Flg_bb_rod"/>
    <property type="match status" value="1"/>
</dbReference>
<evidence type="ECO:0000256" key="4">
    <source>
        <dbReference type="ARBA" id="ARBA00016244"/>
    </source>
</evidence>
<evidence type="ECO:0000259" key="9">
    <source>
        <dbReference type="Pfam" id="PF06429"/>
    </source>
</evidence>
<keyword evidence="11" id="KW-0969">Cilium</keyword>
<accession>A0A084CMG1</accession>
<feature type="domain" description="Flagellar hook-associated protein FlgK helical" evidence="10">
    <location>
        <begin position="95"/>
        <end position="320"/>
    </location>
</feature>
<dbReference type="Pfam" id="PF06429">
    <property type="entry name" value="Flg_bbr_C"/>
    <property type="match status" value="1"/>
</dbReference>
<dbReference type="PRINTS" id="PR01005">
    <property type="entry name" value="FLGHOOKAP1"/>
</dbReference>
<dbReference type="STRING" id="1179155.CF67_06003"/>
<dbReference type="GO" id="GO:0044780">
    <property type="term" value="P:bacterial-type flagellum assembly"/>
    <property type="evidence" value="ECO:0007669"/>
    <property type="project" value="InterPro"/>
</dbReference>
<evidence type="ECO:0000313" key="11">
    <source>
        <dbReference type="EMBL" id="KEY90990.1"/>
    </source>
</evidence>
<dbReference type="NCBIfam" id="TIGR02492">
    <property type="entry name" value="flgK_ends"/>
    <property type="match status" value="1"/>
</dbReference>
<dbReference type="OrthoDB" id="9802553at2"/>
<dbReference type="PANTHER" id="PTHR30033">
    <property type="entry name" value="FLAGELLAR HOOK-ASSOCIATED PROTEIN 1"/>
    <property type="match status" value="1"/>
</dbReference>
<dbReference type="GO" id="GO:0005198">
    <property type="term" value="F:structural molecule activity"/>
    <property type="evidence" value="ECO:0007669"/>
    <property type="project" value="InterPro"/>
</dbReference>
<evidence type="ECO:0000256" key="7">
    <source>
        <dbReference type="SAM" id="Coils"/>
    </source>
</evidence>
<keyword evidence="11" id="KW-0282">Flagellum</keyword>
<dbReference type="AlphaFoldDB" id="A0A084CMG1"/>
<dbReference type="GO" id="GO:0009424">
    <property type="term" value="C:bacterial-type flagellum hook"/>
    <property type="evidence" value="ECO:0007669"/>
    <property type="project" value="InterPro"/>
</dbReference>
<dbReference type="RefSeq" id="WP_034414868.1">
    <property type="nucleotide sequence ID" value="NZ_JGVK01000029.1"/>
</dbReference>
<keyword evidence="12" id="KW-1185">Reference proteome</keyword>
<comment type="similarity">
    <text evidence="3">Belongs to the flagella basal body rod proteins family.</text>
</comment>
<dbReference type="InterPro" id="IPR010930">
    <property type="entry name" value="Flg_bb/hook_C_dom"/>
</dbReference>
<evidence type="ECO:0000259" key="8">
    <source>
        <dbReference type="Pfam" id="PF00460"/>
    </source>
</evidence>
<feature type="domain" description="Flagellar basal body rod protein N-terminal" evidence="8">
    <location>
        <begin position="16"/>
        <end position="35"/>
    </location>
</feature>
<dbReference type="InterPro" id="IPR001444">
    <property type="entry name" value="Flag_bb_rod_N"/>
</dbReference>
<evidence type="ECO:0000256" key="1">
    <source>
        <dbReference type="ARBA" id="ARBA00004365"/>
    </source>
</evidence>
<dbReference type="Pfam" id="PF22638">
    <property type="entry name" value="FlgK_D1"/>
    <property type="match status" value="1"/>
</dbReference>
<dbReference type="SUPFAM" id="SSF64518">
    <property type="entry name" value="Phase 1 flagellin"/>
    <property type="match status" value="1"/>
</dbReference>
<keyword evidence="7" id="KW-0175">Coiled coil</keyword>
<dbReference type="PANTHER" id="PTHR30033:SF1">
    <property type="entry name" value="FLAGELLAR HOOK-ASSOCIATED PROTEIN 1"/>
    <property type="match status" value="1"/>
</dbReference>